<evidence type="ECO:0000313" key="2">
    <source>
        <dbReference type="EMBL" id="KAF7075281.1"/>
    </source>
</evidence>
<dbReference type="InterPro" id="IPR045055">
    <property type="entry name" value="DNA2/NAM7-like"/>
</dbReference>
<dbReference type="PANTHER" id="PTHR10887">
    <property type="entry name" value="DNA2/NAM7 HELICASE FAMILY"/>
    <property type="match status" value="1"/>
</dbReference>
<name>A0A9R1L2I5_WHEAT</name>
<dbReference type="SUPFAM" id="SSF52540">
    <property type="entry name" value="P-loop containing nucleoside triphosphate hydrolases"/>
    <property type="match status" value="1"/>
</dbReference>
<dbReference type="Proteomes" id="UP000815260">
    <property type="component" value="Chromosome 5D"/>
</dbReference>
<feature type="non-terminal residue" evidence="2">
    <location>
        <position position="1"/>
    </location>
</feature>
<organism evidence="2">
    <name type="scientific">Triticum aestivum</name>
    <name type="common">Wheat</name>
    <dbReference type="NCBI Taxonomy" id="4565"/>
    <lineage>
        <taxon>Eukaryota</taxon>
        <taxon>Viridiplantae</taxon>
        <taxon>Streptophyta</taxon>
        <taxon>Embryophyta</taxon>
        <taxon>Tracheophyta</taxon>
        <taxon>Spermatophyta</taxon>
        <taxon>Magnoliopsida</taxon>
        <taxon>Liliopsida</taxon>
        <taxon>Poales</taxon>
        <taxon>Poaceae</taxon>
        <taxon>BOP clade</taxon>
        <taxon>Pooideae</taxon>
        <taxon>Triticodae</taxon>
        <taxon>Triticeae</taxon>
        <taxon>Triticinae</taxon>
        <taxon>Triticum</taxon>
    </lineage>
</organism>
<reference evidence="2" key="2">
    <citation type="submission" date="2020-03" db="EMBL/GenBank/DDBJ databases">
        <title>The second near-complete assembly of the hexaploid bread wheat (Triticum aestivum) genome.</title>
        <authorList>
            <person name="Zimin A.V."/>
            <person name="Puiu D."/>
            <person name="Shumante A."/>
            <person name="Alonge M."/>
            <person name="Salzberg S.L."/>
        </authorList>
    </citation>
    <scope>NUCLEOTIDE SEQUENCE</scope>
    <source>
        <tissue evidence="2">Leaf</tissue>
    </source>
</reference>
<proteinExistence type="predicted"/>
<dbReference type="InterPro" id="IPR041677">
    <property type="entry name" value="DNA2/NAM7_AAA_11"/>
</dbReference>
<evidence type="ECO:0000259" key="1">
    <source>
        <dbReference type="Pfam" id="PF13086"/>
    </source>
</evidence>
<accession>A0A9R1L2I5</accession>
<dbReference type="AlphaFoldDB" id="A0A9R1L2I5"/>
<dbReference type="Gene3D" id="3.40.50.300">
    <property type="entry name" value="P-loop containing nucleotide triphosphate hydrolases"/>
    <property type="match status" value="1"/>
</dbReference>
<comment type="caution">
    <text evidence="2">The sequence shown here is derived from an EMBL/GenBank/DDBJ whole genome shotgun (WGS) entry which is preliminary data.</text>
</comment>
<dbReference type="EMBL" id="CM022225">
    <property type="protein sequence ID" value="KAF7075281.1"/>
    <property type="molecule type" value="Genomic_DNA"/>
</dbReference>
<dbReference type="PANTHER" id="PTHR10887:SF435">
    <property type="entry name" value="OS02G0684150 PROTEIN"/>
    <property type="match status" value="1"/>
</dbReference>
<dbReference type="InterPro" id="IPR027417">
    <property type="entry name" value="P-loop_NTPase"/>
</dbReference>
<reference evidence="2" key="1">
    <citation type="journal article" date="2017" name="Gigascience">
        <title>The first near-complete assembly of the hexaploid bread wheat genome, Triticum aestivum.</title>
        <authorList>
            <person name="Zimin A.V."/>
            <person name="Puiu D."/>
            <person name="Hall R."/>
            <person name="Kingan S."/>
            <person name="Clavijo B.J."/>
            <person name="Salzberg S.L."/>
        </authorList>
    </citation>
    <scope>NUCLEOTIDE SEQUENCE</scope>
    <source>
        <tissue evidence="2">Leaf</tissue>
    </source>
</reference>
<feature type="non-terminal residue" evidence="2">
    <location>
        <position position="45"/>
    </location>
</feature>
<dbReference type="OrthoDB" id="6513042at2759"/>
<dbReference type="GO" id="GO:0004386">
    <property type="term" value="F:helicase activity"/>
    <property type="evidence" value="ECO:0007669"/>
    <property type="project" value="InterPro"/>
</dbReference>
<protein>
    <recommendedName>
        <fullName evidence="1">DNA2/NAM7 helicase helicase domain-containing protein</fullName>
    </recommendedName>
</protein>
<sequence length="45" mass="4942">PFELLVIDEAAQLKECESLIPLQLGIHRAVLIGDECQLPALVKSK</sequence>
<dbReference type="Pfam" id="PF13086">
    <property type="entry name" value="AAA_11"/>
    <property type="match status" value="1"/>
</dbReference>
<gene>
    <name evidence="2" type="ORF">CFC21_080064</name>
</gene>
<feature type="domain" description="DNA2/NAM7 helicase helicase" evidence="1">
    <location>
        <begin position="2"/>
        <end position="45"/>
    </location>
</feature>